<dbReference type="InterPro" id="IPR009057">
    <property type="entry name" value="Homeodomain-like_sf"/>
</dbReference>
<dbReference type="Pfam" id="PF00440">
    <property type="entry name" value="TetR_N"/>
    <property type="match status" value="1"/>
</dbReference>
<dbReference type="EMBL" id="CP136336">
    <property type="protein sequence ID" value="WOB05995.1"/>
    <property type="molecule type" value="Genomic_DNA"/>
</dbReference>
<dbReference type="PROSITE" id="PS50977">
    <property type="entry name" value="HTH_TETR_2"/>
    <property type="match status" value="1"/>
</dbReference>
<feature type="domain" description="HTH tetR-type" evidence="6">
    <location>
        <begin position="20"/>
        <end position="80"/>
    </location>
</feature>
<dbReference type="Proteomes" id="UP001303946">
    <property type="component" value="Chromosome"/>
</dbReference>
<evidence type="ECO:0000256" key="1">
    <source>
        <dbReference type="ARBA" id="ARBA00023015"/>
    </source>
</evidence>
<evidence type="ECO:0000256" key="3">
    <source>
        <dbReference type="ARBA" id="ARBA00023163"/>
    </source>
</evidence>
<evidence type="ECO:0000256" key="2">
    <source>
        <dbReference type="ARBA" id="ARBA00023125"/>
    </source>
</evidence>
<feature type="region of interest" description="Disordered" evidence="5">
    <location>
        <begin position="1"/>
        <end position="22"/>
    </location>
</feature>
<dbReference type="InterPro" id="IPR001647">
    <property type="entry name" value="HTH_TetR"/>
</dbReference>
<sequence length="205" mass="22581">MPPRTPATPPKRRTQTERKQDAEQRLLDSAVELIGRKGVNGMTLSEVGEMAGYSRGLVSHHYGSREAFLRVVAQSLRQRFVDAEQQTHHEPGLDALIANVELYLSGTGPASRAVNVMLTEAIVGGGSLLEDMRAFTATSRKFYANQIRLGIERGEMRKDLDPEAQAVMILGMLRGVAAQALLDDKVQKSKLRSEIVATIRRMLVA</sequence>
<evidence type="ECO:0000256" key="5">
    <source>
        <dbReference type="SAM" id="MobiDB-lite"/>
    </source>
</evidence>
<name>A0ABZ0CLY7_9BURK</name>
<evidence type="ECO:0000313" key="7">
    <source>
        <dbReference type="EMBL" id="WOB05995.1"/>
    </source>
</evidence>
<evidence type="ECO:0000259" key="6">
    <source>
        <dbReference type="PROSITE" id="PS50977"/>
    </source>
</evidence>
<dbReference type="PRINTS" id="PR00455">
    <property type="entry name" value="HTHTETR"/>
</dbReference>
<dbReference type="SUPFAM" id="SSF46689">
    <property type="entry name" value="Homeodomain-like"/>
    <property type="match status" value="1"/>
</dbReference>
<dbReference type="InterPro" id="IPR036271">
    <property type="entry name" value="Tet_transcr_reg_TetR-rel_C_sf"/>
</dbReference>
<keyword evidence="3" id="KW-0804">Transcription</keyword>
<proteinExistence type="predicted"/>
<keyword evidence="2 4" id="KW-0238">DNA-binding</keyword>
<evidence type="ECO:0000256" key="4">
    <source>
        <dbReference type="PROSITE-ProRule" id="PRU00335"/>
    </source>
</evidence>
<dbReference type="PANTHER" id="PTHR47506:SF6">
    <property type="entry name" value="HTH-TYPE TRANSCRIPTIONAL REPRESSOR NEMR"/>
    <property type="match status" value="1"/>
</dbReference>
<feature type="DNA-binding region" description="H-T-H motif" evidence="4">
    <location>
        <begin position="43"/>
        <end position="62"/>
    </location>
</feature>
<gene>
    <name evidence="7" type="ORF">RXV79_13795</name>
</gene>
<dbReference type="SUPFAM" id="SSF48498">
    <property type="entry name" value="Tetracyclin repressor-like, C-terminal domain"/>
    <property type="match status" value="1"/>
</dbReference>
<accession>A0ABZ0CLY7</accession>
<organism evidence="7 8">
    <name type="scientific">Piscinibacter gummiphilus</name>
    <dbReference type="NCBI Taxonomy" id="946333"/>
    <lineage>
        <taxon>Bacteria</taxon>
        <taxon>Pseudomonadati</taxon>
        <taxon>Pseudomonadota</taxon>
        <taxon>Betaproteobacteria</taxon>
        <taxon>Burkholderiales</taxon>
        <taxon>Sphaerotilaceae</taxon>
        <taxon>Piscinibacter</taxon>
    </lineage>
</organism>
<protein>
    <submittedName>
        <fullName evidence="7">TetR/AcrR family transcriptional regulator</fullName>
    </submittedName>
</protein>
<keyword evidence="1" id="KW-0805">Transcription regulation</keyword>
<keyword evidence="8" id="KW-1185">Reference proteome</keyword>
<dbReference type="Gene3D" id="1.10.357.10">
    <property type="entry name" value="Tetracycline Repressor, domain 2"/>
    <property type="match status" value="1"/>
</dbReference>
<dbReference type="PANTHER" id="PTHR47506">
    <property type="entry name" value="TRANSCRIPTIONAL REGULATORY PROTEIN"/>
    <property type="match status" value="1"/>
</dbReference>
<reference evidence="7 8" key="1">
    <citation type="submission" date="2023-10" db="EMBL/GenBank/DDBJ databases">
        <title>Bacteria for the degradation of biodegradable plastic PBAT(Polybutylene adipate terephthalate).</title>
        <authorList>
            <person name="Weon H.-Y."/>
            <person name="Yeon J."/>
        </authorList>
    </citation>
    <scope>NUCLEOTIDE SEQUENCE [LARGE SCALE GENOMIC DNA]</scope>
    <source>
        <strain evidence="7 8">SBD 7-3</strain>
    </source>
</reference>
<evidence type="ECO:0000313" key="8">
    <source>
        <dbReference type="Proteomes" id="UP001303946"/>
    </source>
</evidence>
<dbReference type="RefSeq" id="WP_316698179.1">
    <property type="nucleotide sequence ID" value="NZ_CP136336.1"/>
</dbReference>